<feature type="signal peptide" evidence="1">
    <location>
        <begin position="1"/>
        <end position="16"/>
    </location>
</feature>
<feature type="chain" id="PRO_5014973389" evidence="1">
    <location>
        <begin position="17"/>
        <end position="82"/>
    </location>
</feature>
<dbReference type="EMBL" id="GGFJ01013453">
    <property type="protein sequence ID" value="MBW62594.1"/>
    <property type="molecule type" value="Transcribed_RNA"/>
</dbReference>
<organism evidence="2">
    <name type="scientific">Anopheles marajoara</name>
    <dbReference type="NCBI Taxonomy" id="58244"/>
    <lineage>
        <taxon>Eukaryota</taxon>
        <taxon>Metazoa</taxon>
        <taxon>Ecdysozoa</taxon>
        <taxon>Arthropoda</taxon>
        <taxon>Hexapoda</taxon>
        <taxon>Insecta</taxon>
        <taxon>Pterygota</taxon>
        <taxon>Neoptera</taxon>
        <taxon>Endopterygota</taxon>
        <taxon>Diptera</taxon>
        <taxon>Nematocera</taxon>
        <taxon>Culicoidea</taxon>
        <taxon>Culicidae</taxon>
        <taxon>Anophelinae</taxon>
        <taxon>Anopheles</taxon>
    </lineage>
</organism>
<protein>
    <submittedName>
        <fullName evidence="2">Putative secreted protein</fullName>
    </submittedName>
</protein>
<evidence type="ECO:0000256" key="1">
    <source>
        <dbReference type="SAM" id="SignalP"/>
    </source>
</evidence>
<accession>A0A2M4CBA5</accession>
<name>A0A2M4CBA5_9DIPT</name>
<dbReference type="AlphaFoldDB" id="A0A2M4CBA5"/>
<sequence length="82" mass="9722">MGKWFCLFFFHSFADCSVNTHMHTGKVDCYDCYTRVFSVPLYCAIIIWLGLRWPFSCHPSSFFRESAAYRPPPIHRPVRLTR</sequence>
<keyword evidence="1" id="KW-0732">Signal</keyword>
<evidence type="ECO:0000313" key="2">
    <source>
        <dbReference type="EMBL" id="MBW62594.1"/>
    </source>
</evidence>
<reference evidence="2" key="1">
    <citation type="submission" date="2018-01" db="EMBL/GenBank/DDBJ databases">
        <title>An insight into the sialome of Amazonian anophelines.</title>
        <authorList>
            <person name="Ribeiro J.M."/>
            <person name="Scarpassa V."/>
            <person name="Calvo E."/>
        </authorList>
    </citation>
    <scope>NUCLEOTIDE SEQUENCE</scope>
    <source>
        <tissue evidence="2">Salivary glands</tissue>
    </source>
</reference>
<proteinExistence type="predicted"/>